<accession>A0A1V4HSX2</accession>
<dbReference type="Proteomes" id="UP000190626">
    <property type="component" value="Unassembled WGS sequence"/>
</dbReference>
<dbReference type="OrthoDB" id="9975853at2"/>
<keyword evidence="2" id="KW-1185">Reference proteome</keyword>
<evidence type="ECO:0000313" key="2">
    <source>
        <dbReference type="Proteomes" id="UP000190626"/>
    </source>
</evidence>
<dbReference type="EMBL" id="MBTG01000001">
    <property type="protein sequence ID" value="OPH61888.1"/>
    <property type="molecule type" value="Genomic_DNA"/>
</dbReference>
<sequence>MNYASPAHLNAITELKERASTVFTKIDEGIFLVVKDRSHTFSGRLYVNSREVIDELNCNLKVAILSRSQIGAPIVLHSNF</sequence>
<proteinExistence type="predicted"/>
<name>A0A1V4HSX2_9BACL</name>
<dbReference type="STRING" id="1469647.BC351_01200"/>
<gene>
    <name evidence="1" type="ORF">BC351_01200</name>
</gene>
<dbReference type="RefSeq" id="WP_079408889.1">
    <property type="nucleotide sequence ID" value="NZ_MBTG01000001.1"/>
</dbReference>
<comment type="caution">
    <text evidence="1">The sequence shown here is derived from an EMBL/GenBank/DDBJ whole genome shotgun (WGS) entry which is preliminary data.</text>
</comment>
<organism evidence="1 2">
    <name type="scientific">Paenibacillus ferrarius</name>
    <dbReference type="NCBI Taxonomy" id="1469647"/>
    <lineage>
        <taxon>Bacteria</taxon>
        <taxon>Bacillati</taxon>
        <taxon>Bacillota</taxon>
        <taxon>Bacilli</taxon>
        <taxon>Bacillales</taxon>
        <taxon>Paenibacillaceae</taxon>
        <taxon>Paenibacillus</taxon>
    </lineage>
</organism>
<reference evidence="2" key="1">
    <citation type="submission" date="2016-07" db="EMBL/GenBank/DDBJ databases">
        <authorList>
            <person name="Florea S."/>
            <person name="Webb J.S."/>
            <person name="Jaromczyk J."/>
            <person name="Schardl C.L."/>
        </authorList>
    </citation>
    <scope>NUCLEOTIDE SEQUENCE [LARGE SCALE GENOMIC DNA]</scope>
    <source>
        <strain evidence="2">CY1</strain>
    </source>
</reference>
<dbReference type="AlphaFoldDB" id="A0A1V4HSX2"/>
<protein>
    <submittedName>
        <fullName evidence="1">Uncharacterized protein</fullName>
    </submittedName>
</protein>
<evidence type="ECO:0000313" key="1">
    <source>
        <dbReference type="EMBL" id="OPH61888.1"/>
    </source>
</evidence>